<evidence type="ECO:0000256" key="1">
    <source>
        <dbReference type="ARBA" id="ARBA00022741"/>
    </source>
</evidence>
<evidence type="ECO:0000256" key="2">
    <source>
        <dbReference type="ARBA" id="ARBA00023134"/>
    </source>
</evidence>
<dbReference type="GO" id="GO:0005525">
    <property type="term" value="F:GTP binding"/>
    <property type="evidence" value="ECO:0007669"/>
    <property type="project" value="UniProtKB-KW"/>
</dbReference>
<organism evidence="4">
    <name type="scientific">Naegleria gruberi</name>
    <name type="common">Amoeba</name>
    <dbReference type="NCBI Taxonomy" id="5762"/>
    <lineage>
        <taxon>Eukaryota</taxon>
        <taxon>Discoba</taxon>
        <taxon>Heterolobosea</taxon>
        <taxon>Tetramitia</taxon>
        <taxon>Eutetramitia</taxon>
        <taxon>Vahlkampfiidae</taxon>
        <taxon>Naegleria</taxon>
    </lineage>
</organism>
<keyword evidence="1" id="KW-0547">Nucleotide-binding</keyword>
<dbReference type="VEuPathDB" id="AmoebaDB:NAEGRDRAFT_66850"/>
<reference evidence="3 4" key="1">
    <citation type="journal article" date="2010" name="Cell">
        <title>The genome of Naegleria gruberi illuminates early eukaryotic versatility.</title>
        <authorList>
            <person name="Fritz-Laylin L.K."/>
            <person name="Prochnik S.E."/>
            <person name="Ginger M.L."/>
            <person name="Dacks J.B."/>
            <person name="Carpenter M.L."/>
            <person name="Field M.C."/>
            <person name="Kuo A."/>
            <person name="Paredez A."/>
            <person name="Chapman J."/>
            <person name="Pham J."/>
            <person name="Shu S."/>
            <person name="Neupane R."/>
            <person name="Cipriano M."/>
            <person name="Mancuso J."/>
            <person name="Tu H."/>
            <person name="Salamov A."/>
            <person name="Lindquist E."/>
            <person name="Shapiro H."/>
            <person name="Lucas S."/>
            <person name="Grigoriev I.V."/>
            <person name="Cande W.Z."/>
            <person name="Fulton C."/>
            <person name="Rokhsar D.S."/>
            <person name="Dawson S.C."/>
        </authorList>
    </citation>
    <scope>NUCLEOTIDE SEQUENCE [LARGE SCALE GENOMIC DNA]</scope>
    <source>
        <strain evidence="3 4">NEG-M</strain>
    </source>
</reference>
<dbReference type="PANTHER" id="PTHR24072">
    <property type="entry name" value="RHO FAMILY GTPASE"/>
    <property type="match status" value="1"/>
</dbReference>
<dbReference type="KEGG" id="ngr:NAEGRDRAFT_66850"/>
<dbReference type="RefSeq" id="XP_002677888.1">
    <property type="nucleotide sequence ID" value="XM_002677842.1"/>
</dbReference>
<dbReference type="AlphaFoldDB" id="D2VDI0"/>
<dbReference type="EMBL" id="GG738864">
    <property type="protein sequence ID" value="EFC45144.1"/>
    <property type="molecule type" value="Genomic_DNA"/>
</dbReference>
<dbReference type="OMA" id="CSAREEY"/>
<evidence type="ECO:0000313" key="3">
    <source>
        <dbReference type="EMBL" id="EFC45144.1"/>
    </source>
</evidence>
<dbReference type="STRING" id="5762.D2VDI0"/>
<evidence type="ECO:0000313" key="4">
    <source>
        <dbReference type="Proteomes" id="UP000006671"/>
    </source>
</evidence>
<gene>
    <name evidence="3" type="ORF">NAEGRDRAFT_66850</name>
</gene>
<dbReference type="Pfam" id="PF00071">
    <property type="entry name" value="Ras"/>
    <property type="match status" value="1"/>
</dbReference>
<sequence length="335" mass="38735">MNNMQNQQGTMIPIKICTVGDKKVGKTSMIQSYTQTPRELNLDPHYKRPYRPTVYDFSFSTVKLPVSIPQSYTKSKYSSASSNNSQSLKEIVFNLNFSDCSSLNCYTPMRLLSYDQCDIFFVCFRLDKAQSFYNAIDQWCPETRFDQLINSPTNSNNEDDIFFGQTCTSRSLSPEILCGEMIDIVESEQFSLKSKSRKSLTNVNSKPRSKTYSYRRNYSNPFMKRKRIPVQFNDNNQEDVEIPVLGDSMLDSCLSFVECGAEREVTWDMIESGRRQLDELGIDHVYYECPFNNQKSVQFIIEECVREFYKCKLSQNSSDVTQSASLLEKLKRVSL</sequence>
<dbReference type="InterPro" id="IPR027417">
    <property type="entry name" value="P-loop_NTPase"/>
</dbReference>
<dbReference type="InterPro" id="IPR001806">
    <property type="entry name" value="Small_GTPase"/>
</dbReference>
<dbReference type="GeneID" id="8850367"/>
<dbReference type="OrthoDB" id="10398338at2759"/>
<dbReference type="SUPFAM" id="SSF52540">
    <property type="entry name" value="P-loop containing nucleoside triphosphate hydrolases"/>
    <property type="match status" value="1"/>
</dbReference>
<protein>
    <submittedName>
        <fullName evidence="3">Rho family small GTPase</fullName>
    </submittedName>
</protein>
<dbReference type="eggNOG" id="KOG0393">
    <property type="taxonomic scope" value="Eukaryota"/>
</dbReference>
<dbReference type="Gene3D" id="3.40.50.300">
    <property type="entry name" value="P-loop containing nucleotide triphosphate hydrolases"/>
    <property type="match status" value="1"/>
</dbReference>
<keyword evidence="2" id="KW-0342">GTP-binding</keyword>
<accession>D2VDI0</accession>
<dbReference type="InterPro" id="IPR003578">
    <property type="entry name" value="Small_GTPase_Rho"/>
</dbReference>
<dbReference type="GO" id="GO:0007264">
    <property type="term" value="P:small GTPase-mediated signal transduction"/>
    <property type="evidence" value="ECO:0007669"/>
    <property type="project" value="InterPro"/>
</dbReference>
<dbReference type="Proteomes" id="UP000006671">
    <property type="component" value="Unassembled WGS sequence"/>
</dbReference>
<dbReference type="PROSITE" id="PS51420">
    <property type="entry name" value="RHO"/>
    <property type="match status" value="1"/>
</dbReference>
<keyword evidence="4" id="KW-1185">Reference proteome</keyword>
<name>D2VDI0_NAEGR</name>
<proteinExistence type="predicted"/>
<dbReference type="SMART" id="SM00174">
    <property type="entry name" value="RHO"/>
    <property type="match status" value="1"/>
</dbReference>
<dbReference type="InParanoid" id="D2VDI0"/>
<dbReference type="GO" id="GO:0003924">
    <property type="term" value="F:GTPase activity"/>
    <property type="evidence" value="ECO:0007669"/>
    <property type="project" value="InterPro"/>
</dbReference>